<dbReference type="GO" id="GO:0051082">
    <property type="term" value="F:unfolded protein binding"/>
    <property type="evidence" value="ECO:0007669"/>
    <property type="project" value="UniProtKB-UniRule"/>
</dbReference>
<name>A0A2G1UI44_9GAMM</name>
<evidence type="ECO:0000313" key="10">
    <source>
        <dbReference type="Proteomes" id="UP000231409"/>
    </source>
</evidence>
<dbReference type="PROSITE" id="PS01096">
    <property type="entry name" value="PPIC_PPIASE_1"/>
    <property type="match status" value="1"/>
</dbReference>
<dbReference type="AlphaFoldDB" id="A0A2G1UI44"/>
<keyword evidence="4 7" id="KW-0697">Rotamase</keyword>
<dbReference type="EMBL" id="NTFH01000011">
    <property type="protein sequence ID" value="PHQ14147.1"/>
    <property type="molecule type" value="Genomic_DNA"/>
</dbReference>
<evidence type="ECO:0000259" key="8">
    <source>
        <dbReference type="PROSITE" id="PS50198"/>
    </source>
</evidence>
<dbReference type="InterPro" id="IPR000297">
    <property type="entry name" value="PPIase_PpiC"/>
</dbReference>
<dbReference type="HAMAP" id="MF_01183">
    <property type="entry name" value="Chaperone_SurA"/>
    <property type="match status" value="1"/>
</dbReference>
<keyword evidence="6 7" id="KW-0413">Isomerase</keyword>
<feature type="chain" id="PRO_5013977156" description="Chaperone SurA" evidence="7">
    <location>
        <begin position="27"/>
        <end position="439"/>
    </location>
</feature>
<dbReference type="GO" id="GO:0030288">
    <property type="term" value="C:outer membrane-bounded periplasmic space"/>
    <property type="evidence" value="ECO:0007669"/>
    <property type="project" value="InterPro"/>
</dbReference>
<dbReference type="InterPro" id="IPR027304">
    <property type="entry name" value="Trigger_fact/SurA_dom_sf"/>
</dbReference>
<evidence type="ECO:0000256" key="6">
    <source>
        <dbReference type="ARBA" id="ARBA00023235"/>
    </source>
</evidence>
<feature type="domain" description="PpiC" evidence="8">
    <location>
        <begin position="288"/>
        <end position="387"/>
    </location>
</feature>
<feature type="signal peptide" evidence="7">
    <location>
        <begin position="1"/>
        <end position="26"/>
    </location>
</feature>
<protein>
    <recommendedName>
        <fullName evidence="7">Chaperone SurA</fullName>
    </recommendedName>
    <alternativeName>
        <fullName evidence="7">Peptidyl-prolyl cis-trans isomerase SurA</fullName>
        <shortName evidence="7">PPIase SurA</shortName>
        <ecNumber evidence="7">5.2.1.8</ecNumber>
    </alternativeName>
    <alternativeName>
        <fullName evidence="7">Rotamase SurA</fullName>
    </alternativeName>
</protein>
<dbReference type="InterPro" id="IPR023034">
    <property type="entry name" value="PPIase_SurA"/>
</dbReference>
<accession>A0A2G1UI44</accession>
<evidence type="ECO:0000256" key="2">
    <source>
        <dbReference type="ARBA" id="ARBA00022737"/>
    </source>
</evidence>
<comment type="function">
    <text evidence="7">Chaperone involved in the correct folding and assembly of outer membrane proteins. Recognizes specific patterns of aromatic residues and the orientation of their side chains, which are found more frequently in integral outer membrane proteins. May act in both early periplasmic and late outer membrane-associated steps of protein maturation.</text>
</comment>
<dbReference type="GO" id="GO:0043165">
    <property type="term" value="P:Gram-negative-bacterium-type cell outer membrane assembly"/>
    <property type="evidence" value="ECO:0007669"/>
    <property type="project" value="InterPro"/>
</dbReference>
<dbReference type="InterPro" id="IPR023058">
    <property type="entry name" value="PPIase_PpiC_CS"/>
</dbReference>
<dbReference type="InterPro" id="IPR015391">
    <property type="entry name" value="SurA_N"/>
</dbReference>
<evidence type="ECO:0000256" key="4">
    <source>
        <dbReference type="ARBA" id="ARBA00023110"/>
    </source>
</evidence>
<evidence type="ECO:0000313" key="9">
    <source>
        <dbReference type="EMBL" id="PHQ14147.1"/>
    </source>
</evidence>
<comment type="subcellular location">
    <subcellularLocation>
        <location evidence="7">Periplasm</location>
    </subcellularLocation>
    <text evidence="7">Is capable of associating with the outer membrane.</text>
</comment>
<dbReference type="Pfam" id="PF13616">
    <property type="entry name" value="Rotamase_3"/>
    <property type="match status" value="1"/>
</dbReference>
<evidence type="ECO:0000256" key="5">
    <source>
        <dbReference type="ARBA" id="ARBA00023186"/>
    </source>
</evidence>
<dbReference type="Pfam" id="PF00639">
    <property type="entry name" value="Rotamase"/>
    <property type="match status" value="1"/>
</dbReference>
<comment type="catalytic activity">
    <reaction evidence="7">
        <text>[protein]-peptidylproline (omega=180) = [protein]-peptidylproline (omega=0)</text>
        <dbReference type="Rhea" id="RHEA:16237"/>
        <dbReference type="Rhea" id="RHEA-COMP:10747"/>
        <dbReference type="Rhea" id="RHEA-COMP:10748"/>
        <dbReference type="ChEBI" id="CHEBI:83833"/>
        <dbReference type="ChEBI" id="CHEBI:83834"/>
        <dbReference type="EC" id="5.2.1.8"/>
    </reaction>
</comment>
<comment type="caution">
    <text evidence="9">The sequence shown here is derived from an EMBL/GenBank/DDBJ whole genome shotgun (WGS) entry which is preliminary data.</text>
</comment>
<dbReference type="PANTHER" id="PTHR47637:SF1">
    <property type="entry name" value="CHAPERONE SURA"/>
    <property type="match status" value="1"/>
</dbReference>
<dbReference type="RefSeq" id="WP_099615502.1">
    <property type="nucleotide sequence ID" value="NZ_KZ319374.1"/>
</dbReference>
<dbReference type="InterPro" id="IPR050280">
    <property type="entry name" value="OMP_Chaperone_SurA"/>
</dbReference>
<dbReference type="PANTHER" id="PTHR47637">
    <property type="entry name" value="CHAPERONE SURA"/>
    <property type="match status" value="1"/>
</dbReference>
<feature type="domain" description="PpiC" evidence="8">
    <location>
        <begin position="177"/>
        <end position="278"/>
    </location>
</feature>
<dbReference type="GO" id="GO:0050821">
    <property type="term" value="P:protein stabilization"/>
    <property type="evidence" value="ECO:0007669"/>
    <property type="project" value="InterPro"/>
</dbReference>
<organism evidence="9 10">
    <name type="scientific">Marinobacter profundi</name>
    <dbReference type="NCBI Taxonomy" id="2666256"/>
    <lineage>
        <taxon>Bacteria</taxon>
        <taxon>Pseudomonadati</taxon>
        <taxon>Pseudomonadota</taxon>
        <taxon>Gammaproteobacteria</taxon>
        <taxon>Pseudomonadales</taxon>
        <taxon>Marinobacteraceae</taxon>
        <taxon>Marinobacter</taxon>
    </lineage>
</organism>
<keyword evidence="2 7" id="KW-0677">Repeat</keyword>
<dbReference type="GO" id="GO:0042277">
    <property type="term" value="F:peptide binding"/>
    <property type="evidence" value="ECO:0007669"/>
    <property type="project" value="InterPro"/>
</dbReference>
<comment type="domain">
    <text evidence="7">The PPIase activity resides only in the second parvulin domain. The N-terminal region and the C-terminal tail are necessary and sufficient for the chaperone activity of SurA. The PPIase activity is dispensable for SurA to function as a chaperone. The N-terminal region and the C-terminal tail are also required for porin recognition.</text>
</comment>
<dbReference type="GO" id="GO:0003755">
    <property type="term" value="F:peptidyl-prolyl cis-trans isomerase activity"/>
    <property type="evidence" value="ECO:0007669"/>
    <property type="project" value="UniProtKB-UniRule"/>
</dbReference>
<gene>
    <name evidence="7" type="primary">surA</name>
    <name evidence="9" type="ORF">CLH61_14630</name>
</gene>
<dbReference type="PROSITE" id="PS50198">
    <property type="entry name" value="PPIC_PPIASE_2"/>
    <property type="match status" value="2"/>
</dbReference>
<dbReference type="Gene3D" id="3.10.50.40">
    <property type="match status" value="2"/>
</dbReference>
<reference evidence="9 10" key="1">
    <citation type="submission" date="2017-09" db="EMBL/GenBank/DDBJ databases">
        <title>The draft genome sequences of Marinobacter sp. PWS21.</title>
        <authorList>
            <person name="Cao J."/>
        </authorList>
    </citation>
    <scope>NUCLEOTIDE SEQUENCE [LARGE SCALE GENOMIC DNA]</scope>
    <source>
        <strain evidence="9 10">PWS21</strain>
    </source>
</reference>
<dbReference type="SUPFAM" id="SSF54534">
    <property type="entry name" value="FKBP-like"/>
    <property type="match status" value="2"/>
</dbReference>
<evidence type="ECO:0000256" key="1">
    <source>
        <dbReference type="ARBA" id="ARBA00022729"/>
    </source>
</evidence>
<sequence precursor="true">MKAKLRRGVYMLVLMMALVVPAVSQAERQPLDKVVAIVDDGVILQTELDNRINTIVTRLGAQGTGLPPREILAERVLDQLITESIQLQMAEQMGMRVSDNELNETMRSIAERNDMTMAQFEQQLQLEGVSYNEAREQIRREMLSSRVQQRRVGNRVRVTEREVENYLEAQRSNGASRAEYQLAHILVAVEDSTDEAAVAAARSKAERLRQEILEGRDFRSVAVAESDASNALEGGAMGWRPESQLPSLLEGVVPTLPVGVPSEVLGNSSGFHLVMVLDKRGGDTRQVIEQHKVRHILIRPTETISDAQAEQHIRDIHRQLQDGADFAELAREVSDDPVSGSAGGDLGWVNRGQMVPEFESAMLAARVGELEGPFRSQFGWHILQVQERRQKDISGELKESEARQSIYRRKFDQELQNWLREIRDEAFVEIKIGEAADAS</sequence>
<proteinExistence type="inferred from homology"/>
<dbReference type="Gene3D" id="1.10.4030.10">
    <property type="entry name" value="Porin chaperone SurA, peptide-binding domain"/>
    <property type="match status" value="1"/>
</dbReference>
<keyword evidence="1 7" id="KW-0732">Signal</keyword>
<dbReference type="Pfam" id="PF09312">
    <property type="entry name" value="SurA_N"/>
    <property type="match status" value="1"/>
</dbReference>
<dbReference type="Proteomes" id="UP000231409">
    <property type="component" value="Unassembled WGS sequence"/>
</dbReference>
<dbReference type="InterPro" id="IPR046357">
    <property type="entry name" value="PPIase_dom_sf"/>
</dbReference>
<dbReference type="GO" id="GO:0006457">
    <property type="term" value="P:protein folding"/>
    <property type="evidence" value="ECO:0007669"/>
    <property type="project" value="UniProtKB-UniRule"/>
</dbReference>
<keyword evidence="3 7" id="KW-0574">Periplasm</keyword>
<dbReference type="EC" id="5.2.1.8" evidence="7"/>
<dbReference type="SUPFAM" id="SSF109998">
    <property type="entry name" value="Triger factor/SurA peptide-binding domain-like"/>
    <property type="match status" value="1"/>
</dbReference>
<evidence type="ECO:0000256" key="3">
    <source>
        <dbReference type="ARBA" id="ARBA00022764"/>
    </source>
</evidence>
<keyword evidence="5 7" id="KW-0143">Chaperone</keyword>
<keyword evidence="10" id="KW-1185">Reference proteome</keyword>
<evidence type="ECO:0000256" key="7">
    <source>
        <dbReference type="HAMAP-Rule" id="MF_01183"/>
    </source>
</evidence>